<dbReference type="Proteomes" id="UP001060330">
    <property type="component" value="Chromosome"/>
</dbReference>
<evidence type="ECO:0000313" key="1">
    <source>
        <dbReference type="EMBL" id="UVR56773.1"/>
    </source>
</evidence>
<accession>A0AAQ2NDE1</accession>
<sequence length="90" mass="10159">MPVNRKPEEFITDELKTLDDAVHSLIPHIKATGPVQDHHDLLNTPITNSGMPEQTAFAEIVTLMEHRPCWANYVAEIDDWVVDKKAELGI</sequence>
<reference evidence="1" key="1">
    <citation type="submission" date="2022-08" db="EMBL/GenBank/DDBJ databases">
        <title>Genome Sequencing of Bacteroides fragilis Group Isolates with Nanopore Technology.</title>
        <authorList>
            <person name="Tisza M.J."/>
            <person name="Smith D."/>
            <person name="Dekker J.P."/>
        </authorList>
    </citation>
    <scope>NUCLEOTIDE SEQUENCE</scope>
    <source>
        <strain evidence="1">BFG-70</strain>
    </source>
</reference>
<gene>
    <name evidence="1" type="ORF">NXX45_01505</name>
</gene>
<proteinExistence type="predicted"/>
<dbReference type="AlphaFoldDB" id="A0AAQ2NDE1"/>
<protein>
    <submittedName>
        <fullName evidence="1">Uncharacterized protein</fullName>
    </submittedName>
</protein>
<name>A0AAQ2NDE1_BACFG</name>
<evidence type="ECO:0000313" key="2">
    <source>
        <dbReference type="Proteomes" id="UP001060330"/>
    </source>
</evidence>
<organism evidence="1 2">
    <name type="scientific">Bacteroides fragilis</name>
    <dbReference type="NCBI Taxonomy" id="817"/>
    <lineage>
        <taxon>Bacteria</taxon>
        <taxon>Pseudomonadati</taxon>
        <taxon>Bacteroidota</taxon>
        <taxon>Bacteroidia</taxon>
        <taxon>Bacteroidales</taxon>
        <taxon>Bacteroidaceae</taxon>
        <taxon>Bacteroides</taxon>
    </lineage>
</organism>
<dbReference type="EMBL" id="CP103216">
    <property type="protein sequence ID" value="UVR56773.1"/>
    <property type="molecule type" value="Genomic_DNA"/>
</dbReference>